<sequence length="55" mass="6288">VCSSDLREKIPDSLLGKELLFHIRSNTYIPYPDPLPDDTSLQRLWDKMAADIQGD</sequence>
<name>A0A0B7BL55_9EUPU</name>
<gene>
    <name evidence="1" type="primary">ORF198663</name>
</gene>
<evidence type="ECO:0000313" key="1">
    <source>
        <dbReference type="EMBL" id="CEK94049.1"/>
    </source>
</evidence>
<dbReference type="EMBL" id="HACG01047184">
    <property type="protein sequence ID" value="CEK94049.1"/>
    <property type="molecule type" value="Transcribed_RNA"/>
</dbReference>
<dbReference type="AlphaFoldDB" id="A0A0B7BL55"/>
<organism evidence="1">
    <name type="scientific">Arion vulgaris</name>
    <dbReference type="NCBI Taxonomy" id="1028688"/>
    <lineage>
        <taxon>Eukaryota</taxon>
        <taxon>Metazoa</taxon>
        <taxon>Spiralia</taxon>
        <taxon>Lophotrochozoa</taxon>
        <taxon>Mollusca</taxon>
        <taxon>Gastropoda</taxon>
        <taxon>Heterobranchia</taxon>
        <taxon>Euthyneura</taxon>
        <taxon>Panpulmonata</taxon>
        <taxon>Eupulmonata</taxon>
        <taxon>Stylommatophora</taxon>
        <taxon>Helicina</taxon>
        <taxon>Arionoidea</taxon>
        <taxon>Arionidae</taxon>
        <taxon>Arion</taxon>
    </lineage>
</organism>
<accession>A0A0B7BL55</accession>
<feature type="non-terminal residue" evidence="1">
    <location>
        <position position="1"/>
    </location>
</feature>
<proteinExistence type="predicted"/>
<reference evidence="1" key="1">
    <citation type="submission" date="2014-12" db="EMBL/GenBank/DDBJ databases">
        <title>Insight into the proteome of Arion vulgaris.</title>
        <authorList>
            <person name="Aradska J."/>
            <person name="Bulat T."/>
            <person name="Smidak R."/>
            <person name="Sarate P."/>
            <person name="Gangsoo J."/>
            <person name="Sialana F."/>
            <person name="Bilban M."/>
            <person name="Lubec G."/>
        </authorList>
    </citation>
    <scope>NUCLEOTIDE SEQUENCE</scope>
    <source>
        <tissue evidence="1">Skin</tissue>
    </source>
</reference>
<protein>
    <submittedName>
        <fullName evidence="1">Uncharacterized protein</fullName>
    </submittedName>
</protein>